<gene>
    <name evidence="1" type="ORF">SDC9_124960</name>
</gene>
<accession>A0A645CLN2</accession>
<comment type="caution">
    <text evidence="1">The sequence shown here is derived from an EMBL/GenBank/DDBJ whole genome shotgun (WGS) entry which is preliminary data.</text>
</comment>
<organism evidence="1">
    <name type="scientific">bioreactor metagenome</name>
    <dbReference type="NCBI Taxonomy" id="1076179"/>
    <lineage>
        <taxon>unclassified sequences</taxon>
        <taxon>metagenomes</taxon>
        <taxon>ecological metagenomes</taxon>
    </lineage>
</organism>
<dbReference type="AlphaFoldDB" id="A0A645CLN2"/>
<proteinExistence type="predicted"/>
<reference evidence="1" key="1">
    <citation type="submission" date="2019-08" db="EMBL/GenBank/DDBJ databases">
        <authorList>
            <person name="Kucharzyk K."/>
            <person name="Murdoch R.W."/>
            <person name="Higgins S."/>
            <person name="Loffler F."/>
        </authorList>
    </citation>
    <scope>NUCLEOTIDE SEQUENCE</scope>
</reference>
<protein>
    <submittedName>
        <fullName evidence="1">Uncharacterized protein</fullName>
    </submittedName>
</protein>
<name>A0A645CLN2_9ZZZZ</name>
<evidence type="ECO:0000313" key="1">
    <source>
        <dbReference type="EMBL" id="MPM77950.1"/>
    </source>
</evidence>
<sequence length="172" mass="19631">MINEDVKSTEDLINSIGVVTIEDDSLITKAKAKYAILSEKEKDMVSNYDILLAAIDDYELAKMEYAALIAINNLSSILKNPQSLQVHSIYYCKVIGVGSTLEDDENYIGFILDYSAQNGFGGMNRDKYYDVIDYTKFSRPYLYLNPEFYLLSDNARELDYDDIVSRYSDNND</sequence>
<dbReference type="EMBL" id="VSSQ01028290">
    <property type="protein sequence ID" value="MPM77950.1"/>
    <property type="molecule type" value="Genomic_DNA"/>
</dbReference>